<evidence type="ECO:0000256" key="1">
    <source>
        <dbReference type="SAM" id="Phobius"/>
    </source>
</evidence>
<evidence type="ECO:0000313" key="3">
    <source>
        <dbReference type="Proteomes" id="UP000483261"/>
    </source>
</evidence>
<name>A0A6M1QTN0_9ACTN</name>
<feature type="transmembrane region" description="Helical" evidence="1">
    <location>
        <begin position="187"/>
        <end position="209"/>
    </location>
</feature>
<dbReference type="NCBIfam" id="NF038065">
    <property type="entry name" value="Pr6Pr"/>
    <property type="match status" value="1"/>
</dbReference>
<feature type="transmembrane region" description="Helical" evidence="1">
    <location>
        <begin position="45"/>
        <end position="70"/>
    </location>
</feature>
<dbReference type="EMBL" id="JAALAA010000008">
    <property type="protein sequence ID" value="NGN93233.1"/>
    <property type="molecule type" value="Genomic_DNA"/>
</dbReference>
<comment type="caution">
    <text evidence="2">The sequence shown here is derived from an EMBL/GenBank/DDBJ whole genome shotgun (WGS) entry which is preliminary data.</text>
</comment>
<keyword evidence="1" id="KW-1133">Transmembrane helix</keyword>
<keyword evidence="3" id="KW-1185">Reference proteome</keyword>
<dbReference type="Proteomes" id="UP000483261">
    <property type="component" value="Unassembled WGS sequence"/>
</dbReference>
<sequence length="229" mass="25016">MTKTWSILRLAMAALILAAIVAEFRNALRTVPAEGSSTATVLVNFFSYFTIESNLFAVVALAAGAVWALTRTGPEPVWIAVLLAAATTFMTITGVVYNLLLRGIALATTPWANEVLHLIGPVFLIVDLLFAPPRRRLPWRTIAVVIAWPILWVVYTLLRGEHVVAPLTGEGWWYPYPFLNPHVQDGYLVVAFYVAGIAVSFTLVAWGVVSIGRRRDLAPVVPSTTEATS</sequence>
<dbReference type="RefSeq" id="WP_165110980.1">
    <property type="nucleotide sequence ID" value="NZ_JAALAA010000008.1"/>
</dbReference>
<gene>
    <name evidence="2" type="ORF">G5C66_10850</name>
</gene>
<feature type="transmembrane region" description="Helical" evidence="1">
    <location>
        <begin position="137"/>
        <end position="158"/>
    </location>
</feature>
<accession>A0A6M1QTN0</accession>
<protein>
    <recommendedName>
        <fullName evidence="4">Pr6Pr family membrane protein</fullName>
    </recommendedName>
</protein>
<reference evidence="2 3" key="1">
    <citation type="submission" date="2020-02" db="EMBL/GenBank/DDBJ databases">
        <title>Whole-genome analyses of novel actinobacteria.</title>
        <authorList>
            <person name="Sahin N."/>
        </authorList>
    </citation>
    <scope>NUCLEOTIDE SEQUENCE [LARGE SCALE GENOMIC DNA]</scope>
    <source>
        <strain evidence="2 3">KC13</strain>
    </source>
</reference>
<evidence type="ECO:0008006" key="4">
    <source>
        <dbReference type="Google" id="ProtNLM"/>
    </source>
</evidence>
<proteinExistence type="predicted"/>
<feature type="transmembrane region" description="Helical" evidence="1">
    <location>
        <begin position="77"/>
        <end position="99"/>
    </location>
</feature>
<keyword evidence="1" id="KW-0812">Transmembrane</keyword>
<dbReference type="InterPro" id="IPR049713">
    <property type="entry name" value="Pr6Pr-like"/>
</dbReference>
<evidence type="ECO:0000313" key="2">
    <source>
        <dbReference type="EMBL" id="NGN93233.1"/>
    </source>
</evidence>
<dbReference type="AlphaFoldDB" id="A0A6M1QTN0"/>
<organism evidence="2 3">
    <name type="scientific">Nocardioides turkmenicus</name>
    <dbReference type="NCBI Taxonomy" id="2711220"/>
    <lineage>
        <taxon>Bacteria</taxon>
        <taxon>Bacillati</taxon>
        <taxon>Actinomycetota</taxon>
        <taxon>Actinomycetes</taxon>
        <taxon>Propionibacteriales</taxon>
        <taxon>Nocardioidaceae</taxon>
        <taxon>Nocardioides</taxon>
    </lineage>
</organism>
<keyword evidence="1" id="KW-0472">Membrane</keyword>